<keyword evidence="3" id="KW-1185">Reference proteome</keyword>
<feature type="domain" description="Type 4 fimbrial biogenesis protein PilX N-terminal" evidence="1">
    <location>
        <begin position="14"/>
        <end position="64"/>
    </location>
</feature>
<organism evidence="2 3">
    <name type="scientific">Variovorax rhizosphaerae</name>
    <dbReference type="NCBI Taxonomy" id="1836200"/>
    <lineage>
        <taxon>Bacteria</taxon>
        <taxon>Pseudomonadati</taxon>
        <taxon>Pseudomonadota</taxon>
        <taxon>Betaproteobacteria</taxon>
        <taxon>Burkholderiales</taxon>
        <taxon>Comamonadaceae</taxon>
        <taxon>Variovorax</taxon>
    </lineage>
</organism>
<name>A0ABU8WHV6_9BURK</name>
<comment type="caution">
    <text evidence="2">The sequence shown here is derived from an EMBL/GenBank/DDBJ whole genome shotgun (WGS) entry which is preliminary data.</text>
</comment>
<dbReference type="RefSeq" id="WP_340342065.1">
    <property type="nucleotide sequence ID" value="NZ_JBBKZT010000004.1"/>
</dbReference>
<evidence type="ECO:0000313" key="2">
    <source>
        <dbReference type="EMBL" id="MEJ8846914.1"/>
    </source>
</evidence>
<gene>
    <name evidence="2" type="ORF">WKW82_09655</name>
</gene>
<evidence type="ECO:0000259" key="1">
    <source>
        <dbReference type="Pfam" id="PF14341"/>
    </source>
</evidence>
<dbReference type="InterPro" id="IPR025746">
    <property type="entry name" value="PilX_N_dom"/>
</dbReference>
<accession>A0ABU8WHV6</accession>
<dbReference type="EMBL" id="JBBKZT010000004">
    <property type="protein sequence ID" value="MEJ8846914.1"/>
    <property type="molecule type" value="Genomic_DNA"/>
</dbReference>
<reference evidence="2 3" key="1">
    <citation type="submission" date="2024-03" db="EMBL/GenBank/DDBJ databases">
        <title>Novel species of the genus Variovorax.</title>
        <authorList>
            <person name="Liu Q."/>
            <person name="Xin Y.-H."/>
        </authorList>
    </citation>
    <scope>NUCLEOTIDE SEQUENCE [LARGE SCALE GENOMIC DNA]</scope>
    <source>
        <strain evidence="2 3">KACC 18900</strain>
    </source>
</reference>
<protein>
    <submittedName>
        <fullName evidence="2">PilX N-terminal domain-containing pilus assembly protein</fullName>
    </submittedName>
</protein>
<sequence>MKQNFRSSPGRAQRGVALLTSLLILVIVSLVAVSMYRSFGTQESIAGNTLEKQRSLQAAESAVRYGEWWLGEEGNAGSGGACSGTVDGNVLSNMRICGIGSQLVNPGTLPWSSSITYQPPQMPVLATGKVNTDPTKGTVGDVNYAATPALHIALLEDGTGRKVYQVTGVGYGGRDSTVSVVQSVYAYTWSTTKDLSGEPTQ</sequence>
<dbReference type="Pfam" id="PF14341">
    <property type="entry name" value="PilX_N"/>
    <property type="match status" value="1"/>
</dbReference>
<evidence type="ECO:0000313" key="3">
    <source>
        <dbReference type="Proteomes" id="UP001385892"/>
    </source>
</evidence>
<proteinExistence type="predicted"/>
<dbReference type="Proteomes" id="UP001385892">
    <property type="component" value="Unassembled WGS sequence"/>
</dbReference>